<dbReference type="GO" id="GO:0004458">
    <property type="term" value="F:D-lactate dehydrogenase (cytochrome) activity"/>
    <property type="evidence" value="ECO:0007669"/>
    <property type="project" value="UniProtKB-EC"/>
</dbReference>
<dbReference type="Pfam" id="PF02913">
    <property type="entry name" value="FAD-oxidase_C"/>
    <property type="match status" value="1"/>
</dbReference>
<evidence type="ECO:0000256" key="8">
    <source>
        <dbReference type="SAM" id="MobiDB-lite"/>
    </source>
</evidence>
<dbReference type="SUPFAM" id="SSF55103">
    <property type="entry name" value="FAD-linked oxidases, C-terminal domain"/>
    <property type="match status" value="1"/>
</dbReference>
<dbReference type="InterPro" id="IPR016171">
    <property type="entry name" value="Vanillyl_alc_oxidase_C-sub2"/>
</dbReference>
<keyword evidence="11" id="KW-1185">Reference proteome</keyword>
<dbReference type="PROSITE" id="PS51387">
    <property type="entry name" value="FAD_PCMH"/>
    <property type="match status" value="1"/>
</dbReference>
<feature type="region of interest" description="Disordered" evidence="8">
    <location>
        <begin position="461"/>
        <end position="490"/>
    </location>
</feature>
<evidence type="ECO:0000259" key="9">
    <source>
        <dbReference type="PROSITE" id="PS51387"/>
    </source>
</evidence>
<keyword evidence="4" id="KW-0274">FAD</keyword>
<feature type="domain" description="FAD-binding PCMH-type" evidence="9">
    <location>
        <begin position="47"/>
        <end position="224"/>
    </location>
</feature>
<dbReference type="PANTHER" id="PTHR11748:SF111">
    <property type="entry name" value="D-LACTATE DEHYDROGENASE, MITOCHONDRIAL-RELATED"/>
    <property type="match status" value="1"/>
</dbReference>
<dbReference type="InterPro" id="IPR016166">
    <property type="entry name" value="FAD-bd_PCMH"/>
</dbReference>
<accession>A0ABU1NLA7</accession>
<dbReference type="Gene3D" id="3.30.465.10">
    <property type="match status" value="1"/>
</dbReference>
<evidence type="ECO:0000256" key="4">
    <source>
        <dbReference type="ARBA" id="ARBA00022827"/>
    </source>
</evidence>
<dbReference type="InterPro" id="IPR016164">
    <property type="entry name" value="FAD-linked_Oxase-like_C"/>
</dbReference>
<organism evidence="10 11">
    <name type="scientific">Variovorax soli</name>
    <dbReference type="NCBI Taxonomy" id="376815"/>
    <lineage>
        <taxon>Bacteria</taxon>
        <taxon>Pseudomonadati</taxon>
        <taxon>Pseudomonadota</taxon>
        <taxon>Betaproteobacteria</taxon>
        <taxon>Burkholderiales</taxon>
        <taxon>Comamonadaceae</taxon>
        <taxon>Variovorax</taxon>
    </lineage>
</organism>
<protein>
    <recommendedName>
        <fullName evidence="7">D-lactate dehydrogenase (cytochrome)</fullName>
        <ecNumber evidence="7">1.1.2.4</ecNumber>
    </recommendedName>
</protein>
<keyword evidence="6 10" id="KW-0560">Oxidoreductase</keyword>
<comment type="cofactor">
    <cofactor evidence="1">
        <name>FAD</name>
        <dbReference type="ChEBI" id="CHEBI:57692"/>
    </cofactor>
</comment>
<dbReference type="Gene3D" id="3.30.70.2740">
    <property type="match status" value="1"/>
</dbReference>
<dbReference type="Proteomes" id="UP001184230">
    <property type="component" value="Unassembled WGS sequence"/>
</dbReference>
<evidence type="ECO:0000256" key="6">
    <source>
        <dbReference type="ARBA" id="ARBA00023002"/>
    </source>
</evidence>
<evidence type="ECO:0000256" key="3">
    <source>
        <dbReference type="ARBA" id="ARBA00022630"/>
    </source>
</evidence>
<dbReference type="SUPFAM" id="SSF56176">
    <property type="entry name" value="FAD-binding/transporter-associated domain-like"/>
    <property type="match status" value="1"/>
</dbReference>
<evidence type="ECO:0000256" key="7">
    <source>
        <dbReference type="ARBA" id="ARBA00038897"/>
    </source>
</evidence>
<dbReference type="InterPro" id="IPR006094">
    <property type="entry name" value="Oxid_FAD_bind_N"/>
</dbReference>
<sequence length="490" mass="52297">MNFPKSRDEIARDVLALLPRLRERFGDRLSTSGAVREQHGHGEGVPDSAPPDAVVFALTNEDVAFVARTCFDAQVPMIPFGTGTSLEGHVVAVHGGVCVDLSRMNAILEVDADALDCRVQAGVTREELNAHVRAQGLFFPIDPGANASLGGMASTRASGTAAVRYGTMGDAVLGLTVVTADGRTVRTGTRARKSAAGLDLTRLFVGSEGILGFITEVQLRLWGLPEMVQAAVCQFPELESAISVVIGALQIGVPVARIELLDEVQMDACKRYSKLDEFEALPTLFIEFHGSPAAVREQVATMQSLAEESGGSGFAWAERPEDRTRLWKARHECYHANLALRPGSALIGTDACVPISNFVACVMETREDVRASGLTAPLVGHAGDGNFHLGIVFDPASPDERARADALAERVSMRAIQYGGTCTGEHGIGLHRIHQLASEHAEGVVLMRALKDALDPRGIMNPGKMLPEVPRTVGAPSCPMNADGQQMPRK</sequence>
<dbReference type="EC" id="1.1.2.4" evidence="7"/>
<comment type="caution">
    <text evidence="10">The sequence shown here is derived from an EMBL/GenBank/DDBJ whole genome shotgun (WGS) entry which is preliminary data.</text>
</comment>
<evidence type="ECO:0000313" key="11">
    <source>
        <dbReference type="Proteomes" id="UP001184230"/>
    </source>
</evidence>
<evidence type="ECO:0000313" key="10">
    <source>
        <dbReference type="EMBL" id="MDR6539244.1"/>
    </source>
</evidence>
<keyword evidence="5" id="KW-0809">Transit peptide</keyword>
<dbReference type="RefSeq" id="WP_309906778.1">
    <property type="nucleotide sequence ID" value="NZ_JAVDRF010000015.1"/>
</dbReference>
<name>A0ABU1NLA7_9BURK</name>
<reference evidence="10 11" key="1">
    <citation type="submission" date="2023-07" db="EMBL/GenBank/DDBJ databases">
        <title>Sorghum-associated microbial communities from plants grown in Nebraska, USA.</title>
        <authorList>
            <person name="Schachtman D."/>
        </authorList>
    </citation>
    <scope>NUCLEOTIDE SEQUENCE [LARGE SCALE GENOMIC DNA]</scope>
    <source>
        <strain evidence="10 11">DS1781</strain>
    </source>
</reference>
<dbReference type="PANTHER" id="PTHR11748">
    <property type="entry name" value="D-LACTATE DEHYDROGENASE"/>
    <property type="match status" value="1"/>
</dbReference>
<proteinExistence type="inferred from homology"/>
<gene>
    <name evidence="10" type="ORF">J2739_005040</name>
</gene>
<dbReference type="Gene3D" id="1.10.45.10">
    <property type="entry name" value="Vanillyl-alcohol Oxidase, Chain A, domain 4"/>
    <property type="match status" value="1"/>
</dbReference>
<evidence type="ECO:0000256" key="1">
    <source>
        <dbReference type="ARBA" id="ARBA00001974"/>
    </source>
</evidence>
<dbReference type="Pfam" id="PF01565">
    <property type="entry name" value="FAD_binding_4"/>
    <property type="match status" value="1"/>
</dbReference>
<evidence type="ECO:0000256" key="2">
    <source>
        <dbReference type="ARBA" id="ARBA00008000"/>
    </source>
</evidence>
<dbReference type="EMBL" id="JAVDRF010000015">
    <property type="protein sequence ID" value="MDR6539244.1"/>
    <property type="molecule type" value="Genomic_DNA"/>
</dbReference>
<evidence type="ECO:0000256" key="5">
    <source>
        <dbReference type="ARBA" id="ARBA00022946"/>
    </source>
</evidence>
<dbReference type="InterPro" id="IPR036318">
    <property type="entry name" value="FAD-bd_PCMH-like_sf"/>
</dbReference>
<keyword evidence="3" id="KW-0285">Flavoprotein</keyword>
<dbReference type="InterPro" id="IPR016169">
    <property type="entry name" value="FAD-bd_PCMH_sub2"/>
</dbReference>
<comment type="similarity">
    <text evidence="2">Belongs to the FAD-binding oxidoreductase/transferase type 4 family.</text>
</comment>
<dbReference type="InterPro" id="IPR004113">
    <property type="entry name" value="FAD-bd_oxidored_4_C"/>
</dbReference>